<dbReference type="EMBL" id="SWFS01000422">
    <property type="protein sequence ID" value="KAA8904894.1"/>
    <property type="molecule type" value="Genomic_DNA"/>
</dbReference>
<comment type="caution">
    <text evidence="1">The sequence shown here is derived from an EMBL/GenBank/DDBJ whole genome shotgun (WGS) entry which is preliminary data.</text>
</comment>
<name>A0A642UT63_9ASCO</name>
<accession>A0A642UT63</accession>
<protein>
    <submittedName>
        <fullName evidence="1">Uncharacterized protein</fullName>
    </submittedName>
</protein>
<dbReference type="Proteomes" id="UP000761534">
    <property type="component" value="Unassembled WGS sequence"/>
</dbReference>
<organism evidence="1 2">
    <name type="scientific">Trichomonascus ciferrii</name>
    <dbReference type="NCBI Taxonomy" id="44093"/>
    <lineage>
        <taxon>Eukaryota</taxon>
        <taxon>Fungi</taxon>
        <taxon>Dikarya</taxon>
        <taxon>Ascomycota</taxon>
        <taxon>Saccharomycotina</taxon>
        <taxon>Dipodascomycetes</taxon>
        <taxon>Dipodascales</taxon>
        <taxon>Trichomonascaceae</taxon>
        <taxon>Trichomonascus</taxon>
        <taxon>Trichomonascus ciferrii complex</taxon>
    </lineage>
</organism>
<sequence>MHFDVVIDTVHDVAAETKEVGDFEEDEEWGQDEGLDERFKERRGLSFEPFVAGELSDPGKEEEADSELVGCGLGLTVYYLAEFDYAVKKDRDCGESKFDI</sequence>
<dbReference type="AlphaFoldDB" id="A0A642UT63"/>
<reference evidence="1" key="1">
    <citation type="journal article" date="2019" name="G3 (Bethesda)">
        <title>Genome Assemblies of Two Rare Opportunistic Yeast Pathogens: Diutina rugosa (syn. Candida rugosa) and Trichomonascus ciferrii (syn. Candida ciferrii).</title>
        <authorList>
            <person name="Mixao V."/>
            <person name="Saus E."/>
            <person name="Hansen A.P."/>
            <person name="Lass-Florl C."/>
            <person name="Gabaldon T."/>
        </authorList>
    </citation>
    <scope>NUCLEOTIDE SEQUENCE</scope>
    <source>
        <strain evidence="1">CBS 4856</strain>
    </source>
</reference>
<proteinExistence type="predicted"/>
<dbReference type="VEuPathDB" id="FungiDB:TRICI_005375"/>
<evidence type="ECO:0000313" key="1">
    <source>
        <dbReference type="EMBL" id="KAA8904894.1"/>
    </source>
</evidence>
<keyword evidence="2" id="KW-1185">Reference proteome</keyword>
<evidence type="ECO:0000313" key="2">
    <source>
        <dbReference type="Proteomes" id="UP000761534"/>
    </source>
</evidence>
<gene>
    <name evidence="1" type="ORF">TRICI_005375</name>
</gene>